<gene>
    <name evidence="6" type="ORF">H9830_10480</name>
</gene>
<sequence length="201" mass="22365">MTEGAPTDLRERTRRLVRQQISETATQLFIEHGFAATTIEQIAEAAGVSRRSFFRYFPSKEDVILGELVERGPLVAAALAARPEHEPPWDALRAALLSLRQSRAQDDRAEFEIGRMLYETPTLRARHLEKQLAWESLLVPVLAERIRSTVQNTTIDPELQASAIVSGSLACLDVASKTWILGNGARDLTQLYDEAVAAIRS</sequence>
<dbReference type="PANTHER" id="PTHR30055">
    <property type="entry name" value="HTH-TYPE TRANSCRIPTIONAL REGULATOR RUTR"/>
    <property type="match status" value="1"/>
</dbReference>
<evidence type="ECO:0000256" key="4">
    <source>
        <dbReference type="PROSITE-ProRule" id="PRU00335"/>
    </source>
</evidence>
<proteinExistence type="predicted"/>
<dbReference type="Pfam" id="PF00440">
    <property type="entry name" value="TetR_N"/>
    <property type="match status" value="1"/>
</dbReference>
<evidence type="ECO:0000256" key="2">
    <source>
        <dbReference type="ARBA" id="ARBA00023125"/>
    </source>
</evidence>
<dbReference type="FunFam" id="1.10.10.60:FF:000141">
    <property type="entry name" value="TetR family transcriptional regulator"/>
    <property type="match status" value="1"/>
</dbReference>
<keyword evidence="3" id="KW-0804">Transcription</keyword>
<dbReference type="InterPro" id="IPR023772">
    <property type="entry name" value="DNA-bd_HTH_TetR-type_CS"/>
</dbReference>
<feature type="domain" description="HTH tetR-type" evidence="5">
    <location>
        <begin position="15"/>
        <end position="75"/>
    </location>
</feature>
<dbReference type="InterPro" id="IPR009057">
    <property type="entry name" value="Homeodomain-like_sf"/>
</dbReference>
<keyword evidence="2 4" id="KW-0238">DNA-binding</keyword>
<dbReference type="PROSITE" id="PS50977">
    <property type="entry name" value="HTH_TETR_2"/>
    <property type="match status" value="1"/>
</dbReference>
<dbReference type="AlphaFoldDB" id="A0A9D1YWX9"/>
<evidence type="ECO:0000256" key="1">
    <source>
        <dbReference type="ARBA" id="ARBA00023015"/>
    </source>
</evidence>
<dbReference type="Gene3D" id="1.10.357.10">
    <property type="entry name" value="Tetracycline Repressor, domain 2"/>
    <property type="match status" value="1"/>
</dbReference>
<protein>
    <submittedName>
        <fullName evidence="6">TetR/AcrR family transcriptional regulator</fullName>
    </submittedName>
</protein>
<dbReference type="Gene3D" id="1.10.10.60">
    <property type="entry name" value="Homeodomain-like"/>
    <property type="match status" value="1"/>
</dbReference>
<dbReference type="GO" id="GO:0000976">
    <property type="term" value="F:transcription cis-regulatory region binding"/>
    <property type="evidence" value="ECO:0007669"/>
    <property type="project" value="TreeGrafter"/>
</dbReference>
<dbReference type="Proteomes" id="UP000824005">
    <property type="component" value="Unassembled WGS sequence"/>
</dbReference>
<feature type="DNA-binding region" description="H-T-H motif" evidence="4">
    <location>
        <begin position="38"/>
        <end position="57"/>
    </location>
</feature>
<accession>A0A9D1YWX9</accession>
<dbReference type="InterPro" id="IPR050109">
    <property type="entry name" value="HTH-type_TetR-like_transc_reg"/>
</dbReference>
<dbReference type="SUPFAM" id="SSF48498">
    <property type="entry name" value="Tetracyclin repressor-like, C-terminal domain"/>
    <property type="match status" value="1"/>
</dbReference>
<dbReference type="InterPro" id="IPR001647">
    <property type="entry name" value="HTH_TetR"/>
</dbReference>
<evidence type="ECO:0000313" key="7">
    <source>
        <dbReference type="Proteomes" id="UP000824005"/>
    </source>
</evidence>
<evidence type="ECO:0000256" key="3">
    <source>
        <dbReference type="ARBA" id="ARBA00023163"/>
    </source>
</evidence>
<keyword evidence="1" id="KW-0805">Transcription regulation</keyword>
<dbReference type="PROSITE" id="PS01081">
    <property type="entry name" value="HTH_TETR_1"/>
    <property type="match status" value="1"/>
</dbReference>
<evidence type="ECO:0000259" key="5">
    <source>
        <dbReference type="PROSITE" id="PS50977"/>
    </source>
</evidence>
<dbReference type="Pfam" id="PF17754">
    <property type="entry name" value="TetR_C_14"/>
    <property type="match status" value="1"/>
</dbReference>
<dbReference type="SUPFAM" id="SSF46689">
    <property type="entry name" value="Homeodomain-like"/>
    <property type="match status" value="1"/>
</dbReference>
<dbReference type="GO" id="GO:0003700">
    <property type="term" value="F:DNA-binding transcription factor activity"/>
    <property type="evidence" value="ECO:0007669"/>
    <property type="project" value="TreeGrafter"/>
</dbReference>
<name>A0A9D1YWX9_9MICO</name>
<dbReference type="InterPro" id="IPR036271">
    <property type="entry name" value="Tet_transcr_reg_TetR-rel_C_sf"/>
</dbReference>
<comment type="caution">
    <text evidence="6">The sequence shown here is derived from an EMBL/GenBank/DDBJ whole genome shotgun (WGS) entry which is preliminary data.</text>
</comment>
<dbReference type="EMBL" id="DXDC01000318">
    <property type="protein sequence ID" value="HIY66687.1"/>
    <property type="molecule type" value="Genomic_DNA"/>
</dbReference>
<dbReference type="PANTHER" id="PTHR30055:SF238">
    <property type="entry name" value="MYCOFACTOCIN BIOSYNTHESIS TRANSCRIPTIONAL REGULATOR MFTR-RELATED"/>
    <property type="match status" value="1"/>
</dbReference>
<reference evidence="6" key="1">
    <citation type="journal article" date="2021" name="PeerJ">
        <title>Extensive microbial diversity within the chicken gut microbiome revealed by metagenomics and culture.</title>
        <authorList>
            <person name="Gilroy R."/>
            <person name="Ravi A."/>
            <person name="Getino M."/>
            <person name="Pursley I."/>
            <person name="Horton D.L."/>
            <person name="Alikhan N.F."/>
            <person name="Baker D."/>
            <person name="Gharbi K."/>
            <person name="Hall N."/>
            <person name="Watson M."/>
            <person name="Adriaenssens E.M."/>
            <person name="Foster-Nyarko E."/>
            <person name="Jarju S."/>
            <person name="Secka A."/>
            <person name="Antonio M."/>
            <person name="Oren A."/>
            <person name="Chaudhuri R.R."/>
            <person name="La Ragione R."/>
            <person name="Hildebrand F."/>
            <person name="Pallen M.J."/>
        </authorList>
    </citation>
    <scope>NUCLEOTIDE SEQUENCE</scope>
    <source>
        <strain evidence="6">ChiGjej1B1-98</strain>
    </source>
</reference>
<organism evidence="6 7">
    <name type="scientific">Candidatus Agrococcus pullicola</name>
    <dbReference type="NCBI Taxonomy" id="2838429"/>
    <lineage>
        <taxon>Bacteria</taxon>
        <taxon>Bacillati</taxon>
        <taxon>Actinomycetota</taxon>
        <taxon>Actinomycetes</taxon>
        <taxon>Micrococcales</taxon>
        <taxon>Microbacteriaceae</taxon>
        <taxon>Agrococcus</taxon>
    </lineage>
</organism>
<dbReference type="GO" id="GO:0045892">
    <property type="term" value="P:negative regulation of DNA-templated transcription"/>
    <property type="evidence" value="ECO:0007669"/>
    <property type="project" value="UniProtKB-ARBA"/>
</dbReference>
<evidence type="ECO:0000313" key="6">
    <source>
        <dbReference type="EMBL" id="HIY66687.1"/>
    </source>
</evidence>
<dbReference type="PRINTS" id="PR00455">
    <property type="entry name" value="HTHTETR"/>
</dbReference>
<dbReference type="InterPro" id="IPR041347">
    <property type="entry name" value="MftR_C"/>
</dbReference>
<reference evidence="6" key="2">
    <citation type="submission" date="2021-04" db="EMBL/GenBank/DDBJ databases">
        <authorList>
            <person name="Gilroy R."/>
        </authorList>
    </citation>
    <scope>NUCLEOTIDE SEQUENCE</scope>
    <source>
        <strain evidence="6">ChiGjej1B1-98</strain>
    </source>
</reference>